<evidence type="ECO:0000313" key="2">
    <source>
        <dbReference type="Proteomes" id="UP000605970"/>
    </source>
</evidence>
<reference evidence="1" key="1">
    <citation type="journal article" date="2020" name="Ecol. Evol.">
        <title>Genome structure and content of the rice root-knot nematode (Meloidogyne graminicola).</title>
        <authorList>
            <person name="Phan N.T."/>
            <person name="Danchin E.G.J."/>
            <person name="Klopp C."/>
            <person name="Perfus-Barbeoch L."/>
            <person name="Kozlowski D.K."/>
            <person name="Koutsovoulos G.D."/>
            <person name="Lopez-Roques C."/>
            <person name="Bouchez O."/>
            <person name="Zahm M."/>
            <person name="Besnard G."/>
            <person name="Bellafiore S."/>
        </authorList>
    </citation>
    <scope>NUCLEOTIDE SEQUENCE</scope>
    <source>
        <strain evidence="1">VN-18</strain>
    </source>
</reference>
<sequence length="57" mass="6233">MSFLYFITLFLFITLFCLNSFIECGLIGLAGAPVEYAWCATLGRESTFCPAGSRGGR</sequence>
<dbReference type="AlphaFoldDB" id="A0A8S9ZVF6"/>
<accession>A0A8S9ZVF6</accession>
<gene>
    <name evidence="1" type="ORF">Mgra_00003083</name>
</gene>
<evidence type="ECO:0000313" key="1">
    <source>
        <dbReference type="EMBL" id="KAF7637565.1"/>
    </source>
</evidence>
<proteinExistence type="predicted"/>
<dbReference type="EMBL" id="JABEBT010000019">
    <property type="protein sequence ID" value="KAF7637565.1"/>
    <property type="molecule type" value="Genomic_DNA"/>
</dbReference>
<name>A0A8S9ZVF6_9BILA</name>
<organism evidence="1 2">
    <name type="scientific">Meloidogyne graminicola</name>
    <dbReference type="NCBI Taxonomy" id="189291"/>
    <lineage>
        <taxon>Eukaryota</taxon>
        <taxon>Metazoa</taxon>
        <taxon>Ecdysozoa</taxon>
        <taxon>Nematoda</taxon>
        <taxon>Chromadorea</taxon>
        <taxon>Rhabditida</taxon>
        <taxon>Tylenchina</taxon>
        <taxon>Tylenchomorpha</taxon>
        <taxon>Tylenchoidea</taxon>
        <taxon>Meloidogynidae</taxon>
        <taxon>Meloidogyninae</taxon>
        <taxon>Meloidogyne</taxon>
    </lineage>
</organism>
<keyword evidence="2" id="KW-1185">Reference proteome</keyword>
<protein>
    <submittedName>
        <fullName evidence="1">Uncharacterized protein</fullName>
    </submittedName>
</protein>
<dbReference type="OrthoDB" id="5885640at2759"/>
<dbReference type="Proteomes" id="UP000605970">
    <property type="component" value="Unassembled WGS sequence"/>
</dbReference>
<comment type="caution">
    <text evidence="1">The sequence shown here is derived from an EMBL/GenBank/DDBJ whole genome shotgun (WGS) entry which is preliminary data.</text>
</comment>